<evidence type="ECO:0000313" key="1">
    <source>
        <dbReference type="EMBL" id="KAB1073636.1"/>
    </source>
</evidence>
<protein>
    <submittedName>
        <fullName evidence="1">Uncharacterized protein</fullName>
    </submittedName>
</protein>
<sequence length="99" mass="10884">MSDVIKHDFGKGSRASTRRLTDQMRTARGIEAELHKDPTRLFHLACEEIIELNAEIKRAQDALAGGLPHLEVAHVPVHPQELENLRACAAIVSAIKVLG</sequence>
<gene>
    <name evidence="1" type="ORF">F6X51_10605</name>
</gene>
<dbReference type="AlphaFoldDB" id="A0A6N6MS09"/>
<proteinExistence type="predicted"/>
<reference evidence="1 2" key="1">
    <citation type="submission" date="2019-09" db="EMBL/GenBank/DDBJ databases">
        <title>YIM 132548 draft genome.</title>
        <authorList>
            <person name="Jiang L."/>
        </authorList>
    </citation>
    <scope>NUCLEOTIDE SEQUENCE [LARGE SCALE GENOMIC DNA]</scope>
    <source>
        <strain evidence="1 2">YIM 132548</strain>
    </source>
</reference>
<comment type="caution">
    <text evidence="1">The sequence shown here is derived from an EMBL/GenBank/DDBJ whole genome shotgun (WGS) entry which is preliminary data.</text>
</comment>
<evidence type="ECO:0000313" key="2">
    <source>
        <dbReference type="Proteomes" id="UP000441523"/>
    </source>
</evidence>
<dbReference type="Proteomes" id="UP000441523">
    <property type="component" value="Unassembled WGS sequence"/>
</dbReference>
<name>A0A6N6MS09_9HYPH</name>
<dbReference type="RefSeq" id="WP_150963366.1">
    <property type="nucleotide sequence ID" value="NZ_VZZJ01000007.1"/>
</dbReference>
<organism evidence="1 2">
    <name type="scientific">Methylobacterium planeticum</name>
    <dbReference type="NCBI Taxonomy" id="2615211"/>
    <lineage>
        <taxon>Bacteria</taxon>
        <taxon>Pseudomonadati</taxon>
        <taxon>Pseudomonadota</taxon>
        <taxon>Alphaproteobacteria</taxon>
        <taxon>Hyphomicrobiales</taxon>
        <taxon>Methylobacteriaceae</taxon>
        <taxon>Methylobacterium</taxon>
    </lineage>
</organism>
<dbReference type="EMBL" id="VZZJ01000007">
    <property type="protein sequence ID" value="KAB1073636.1"/>
    <property type="molecule type" value="Genomic_DNA"/>
</dbReference>
<accession>A0A6N6MS09</accession>
<keyword evidence="2" id="KW-1185">Reference proteome</keyword>